<dbReference type="EMBL" id="LKTS01000047">
    <property type="protein sequence ID" value="PKD16239.1"/>
    <property type="molecule type" value="Genomic_DNA"/>
</dbReference>
<dbReference type="AlphaFoldDB" id="A0A2N0TNB3"/>
<evidence type="ECO:0000313" key="5">
    <source>
        <dbReference type="Proteomes" id="UP000232673"/>
    </source>
</evidence>
<keyword evidence="2" id="KW-0288">FMN</keyword>
<evidence type="ECO:0000313" key="4">
    <source>
        <dbReference type="EMBL" id="PKD16239.1"/>
    </source>
</evidence>
<keyword evidence="5" id="KW-1185">Reference proteome</keyword>
<dbReference type="GO" id="GO:0016491">
    <property type="term" value="F:oxidoreductase activity"/>
    <property type="evidence" value="ECO:0007669"/>
    <property type="project" value="UniProtKB-KW"/>
</dbReference>
<dbReference type="PANTHER" id="PTHR23026">
    <property type="entry name" value="NADPH NITROREDUCTASE"/>
    <property type="match status" value="1"/>
</dbReference>
<evidence type="ECO:0000256" key="2">
    <source>
        <dbReference type="ARBA" id="ARBA00022643"/>
    </source>
</evidence>
<proteinExistence type="predicted"/>
<dbReference type="STRING" id="447422.SAMN05660903_01972"/>
<keyword evidence="3" id="KW-0560">Oxidoreductase</keyword>
<evidence type="ECO:0000256" key="1">
    <source>
        <dbReference type="ARBA" id="ARBA00022630"/>
    </source>
</evidence>
<accession>A0A2N0TNB3</accession>
<name>A0A2N0TNB3_9FLAO</name>
<dbReference type="Gene3D" id="3.40.109.10">
    <property type="entry name" value="NADH Oxidase"/>
    <property type="match status" value="1"/>
</dbReference>
<keyword evidence="1" id="KW-0285">Flavoprotein</keyword>
<dbReference type="InterPro" id="IPR000415">
    <property type="entry name" value="Nitroreductase-like"/>
</dbReference>
<dbReference type="InterPro" id="IPR050627">
    <property type="entry name" value="Nitroreductase/BluB"/>
</dbReference>
<dbReference type="OrthoDB" id="5149792at2"/>
<dbReference type="RefSeq" id="WP_079713039.1">
    <property type="nucleotide sequence ID" value="NZ_FUZC01000007.1"/>
</dbReference>
<reference evidence="4 5" key="1">
    <citation type="submission" date="2015-10" db="EMBL/GenBank/DDBJ databases">
        <title>Draft genome sequence of Salegentibacter salinarum KCTC 12975.</title>
        <authorList>
            <person name="Lin W."/>
            <person name="Zheng Q."/>
        </authorList>
    </citation>
    <scope>NUCLEOTIDE SEQUENCE [LARGE SCALE GENOMIC DNA]</scope>
    <source>
        <strain evidence="4 5">KCTC 12975</strain>
    </source>
</reference>
<dbReference type="SUPFAM" id="SSF55469">
    <property type="entry name" value="FMN-dependent nitroreductase-like"/>
    <property type="match status" value="2"/>
</dbReference>
<protein>
    <submittedName>
        <fullName evidence="4">Uncharacterized protein</fullName>
    </submittedName>
</protein>
<dbReference type="Proteomes" id="UP000232673">
    <property type="component" value="Unassembled WGS sequence"/>
</dbReference>
<dbReference type="NCBIfam" id="NF047509">
    <property type="entry name" value="Rv3131_FMN_oxido"/>
    <property type="match status" value="1"/>
</dbReference>
<dbReference type="PANTHER" id="PTHR23026:SF90">
    <property type="entry name" value="IODOTYROSINE DEIODINASE 1"/>
    <property type="match status" value="1"/>
</dbReference>
<evidence type="ECO:0000256" key="3">
    <source>
        <dbReference type="ARBA" id="ARBA00023002"/>
    </source>
</evidence>
<organism evidence="4 5">
    <name type="scientific">Salegentibacter salinarum</name>
    <dbReference type="NCBI Taxonomy" id="447422"/>
    <lineage>
        <taxon>Bacteria</taxon>
        <taxon>Pseudomonadati</taxon>
        <taxon>Bacteroidota</taxon>
        <taxon>Flavobacteriia</taxon>
        <taxon>Flavobacteriales</taxon>
        <taxon>Flavobacteriaceae</taxon>
        <taxon>Salegentibacter</taxon>
    </lineage>
</organism>
<comment type="caution">
    <text evidence="4">The sequence shown here is derived from an EMBL/GenBank/DDBJ whole genome shotgun (WGS) entry which is preliminary data.</text>
</comment>
<dbReference type="Gene3D" id="3.40.109.30">
    <property type="entry name" value="putative nitroreductase (tm1586), domain 2"/>
    <property type="match status" value="1"/>
</dbReference>
<sequence length="331" mass="37943">MVILIDEIMQIASEIRKIIEYGTKAPSGHNTQPWKFRLCENEIQIHPDFERALPIVDPDNHALYISLGCAAENIILAGRNLGCNPDLKIEKDTDGVNFISIKVQRDSAAQKDDLFNYIEKRQVTRNAYDDTSIVSKDLKQLIDAAEFKGVHIRSFSTQEEIDQLVPFIIEGSNLQFHKKAFVNELVSRIRFSKKEVEEKRDGIWHSSMGMPGVGLVLGNLIMKKFVDTKSEAKRWKKIIRSTPTFILFLAEKDDVVHWVNTGRALQRFGLMATKLQINHAHVNMPCEEIEVRKKMALALGIEKQHPLLLVRLGYSKRMPYSYRRPVEEVFG</sequence>
<gene>
    <name evidence="4" type="ORF">APR41_10655</name>
</gene>